<dbReference type="EMBL" id="CP039345">
    <property type="protein sequence ID" value="QCD79282.1"/>
    <property type="molecule type" value="Genomic_DNA"/>
</dbReference>
<keyword evidence="2" id="KW-1185">Reference proteome</keyword>
<reference evidence="1 2" key="1">
    <citation type="submission" date="2019-04" db="EMBL/GenBank/DDBJ databases">
        <title>An improved genome assembly and genetic linkage map for asparagus bean, Vigna unguiculata ssp. sesquipedialis.</title>
        <authorList>
            <person name="Xia Q."/>
            <person name="Zhang R."/>
            <person name="Dong Y."/>
        </authorList>
    </citation>
    <scope>NUCLEOTIDE SEQUENCE [LARGE SCALE GENOMIC DNA]</scope>
    <source>
        <tissue evidence="1">Leaf</tissue>
    </source>
</reference>
<evidence type="ECO:0000313" key="1">
    <source>
        <dbReference type="EMBL" id="QCD79282.1"/>
    </source>
</evidence>
<sequence>MECLVLKDLPKLLSFHQQNGTIHLPNIQIMRARNIPSMKFFSVGIVITPLLRSIHVTFARKLWLGNLNETLSYISNNPGKFHFAKLFGFPS</sequence>
<gene>
    <name evidence="1" type="ORF">DEO72_LG1g2921</name>
</gene>
<protein>
    <submittedName>
        <fullName evidence="1">Uncharacterized protein</fullName>
    </submittedName>
</protein>
<dbReference type="AlphaFoldDB" id="A0A4D6KP07"/>
<dbReference type="Proteomes" id="UP000501690">
    <property type="component" value="Linkage Group LG1"/>
</dbReference>
<proteinExistence type="predicted"/>
<organism evidence="1 2">
    <name type="scientific">Vigna unguiculata</name>
    <name type="common">Cowpea</name>
    <dbReference type="NCBI Taxonomy" id="3917"/>
    <lineage>
        <taxon>Eukaryota</taxon>
        <taxon>Viridiplantae</taxon>
        <taxon>Streptophyta</taxon>
        <taxon>Embryophyta</taxon>
        <taxon>Tracheophyta</taxon>
        <taxon>Spermatophyta</taxon>
        <taxon>Magnoliopsida</taxon>
        <taxon>eudicotyledons</taxon>
        <taxon>Gunneridae</taxon>
        <taxon>Pentapetalae</taxon>
        <taxon>rosids</taxon>
        <taxon>fabids</taxon>
        <taxon>Fabales</taxon>
        <taxon>Fabaceae</taxon>
        <taxon>Papilionoideae</taxon>
        <taxon>50 kb inversion clade</taxon>
        <taxon>NPAAA clade</taxon>
        <taxon>indigoferoid/millettioid clade</taxon>
        <taxon>Phaseoleae</taxon>
        <taxon>Vigna</taxon>
    </lineage>
</organism>
<accession>A0A4D6KP07</accession>
<evidence type="ECO:0000313" key="2">
    <source>
        <dbReference type="Proteomes" id="UP000501690"/>
    </source>
</evidence>
<name>A0A4D6KP07_VIGUN</name>